<evidence type="ECO:0000256" key="7">
    <source>
        <dbReference type="ARBA" id="ARBA00022989"/>
    </source>
</evidence>
<comment type="subcellular location">
    <subcellularLocation>
        <location evidence="1 10">Cell membrane</location>
        <topology evidence="1 10">Multi-pass membrane protein</topology>
    </subcellularLocation>
</comment>
<dbReference type="InterPro" id="IPR022813">
    <property type="entry name" value="SecD/SecF_arch_bac"/>
</dbReference>
<evidence type="ECO:0000256" key="6">
    <source>
        <dbReference type="ARBA" id="ARBA00022927"/>
    </source>
</evidence>
<name>A0A1F5SHB8_9BACT</name>
<dbReference type="InterPro" id="IPR022646">
    <property type="entry name" value="SecD/SecF_CS"/>
</dbReference>
<dbReference type="SUPFAM" id="SSF82866">
    <property type="entry name" value="Multidrug efflux transporter AcrB transmembrane domain"/>
    <property type="match status" value="1"/>
</dbReference>
<keyword evidence="5 10" id="KW-0812">Transmembrane</keyword>
<dbReference type="STRING" id="1797994.A2227_02775"/>
<comment type="subunit">
    <text evidence="10">Forms a complex with SecD. Part of the essential Sec protein translocation apparatus which comprises SecA, SecYEG and auxiliary proteins SecDF. Other proteins may also be involved.</text>
</comment>
<dbReference type="InterPro" id="IPR048634">
    <property type="entry name" value="SecD_SecF_C"/>
</dbReference>
<evidence type="ECO:0000259" key="11">
    <source>
        <dbReference type="PROSITE" id="PS50156"/>
    </source>
</evidence>
<evidence type="ECO:0000256" key="8">
    <source>
        <dbReference type="ARBA" id="ARBA00023010"/>
    </source>
</evidence>
<protein>
    <recommendedName>
        <fullName evidence="10">Protein-export membrane protein SecF</fullName>
    </recommendedName>
</protein>
<dbReference type="Gene3D" id="1.20.1640.10">
    <property type="entry name" value="Multidrug efflux transporter AcrB transmembrane domain"/>
    <property type="match status" value="1"/>
</dbReference>
<dbReference type="GO" id="GO:0065002">
    <property type="term" value="P:intracellular protein transmembrane transport"/>
    <property type="evidence" value="ECO:0007669"/>
    <property type="project" value="UniProtKB-UniRule"/>
</dbReference>
<dbReference type="GO" id="GO:0015450">
    <property type="term" value="F:protein-transporting ATPase activity"/>
    <property type="evidence" value="ECO:0007669"/>
    <property type="project" value="InterPro"/>
</dbReference>
<keyword evidence="7 10" id="KW-1133">Transmembrane helix</keyword>
<proteinExistence type="inferred from homology"/>
<dbReference type="GO" id="GO:0006605">
    <property type="term" value="P:protein targeting"/>
    <property type="evidence" value="ECO:0007669"/>
    <property type="project" value="UniProtKB-UniRule"/>
</dbReference>
<keyword evidence="3 10" id="KW-1003">Cell membrane</keyword>
<dbReference type="NCBIfam" id="TIGR00916">
    <property type="entry name" value="2A0604s01"/>
    <property type="match status" value="1"/>
</dbReference>
<dbReference type="InterPro" id="IPR005665">
    <property type="entry name" value="SecF_bac"/>
</dbReference>
<comment type="caution">
    <text evidence="12">The sequence shown here is derived from an EMBL/GenBank/DDBJ whole genome shotgun (WGS) entry which is preliminary data.</text>
</comment>
<sequence length="332" mass="36323">MYQIIQKRNIYLFLSGALVAASMIALLLWGFNYGIDFTGGTLLEVRFKDGRPAVNDVRQAIEGLEPGNLILQPIGESSLILRFQDTSEDKHQAVLEKLRELTGSGKEEGTEKAGEEGVDVSVGEDGTVLTTPAESAPEAFEELRYDAIGPAIGRELKNKSITAIIIVLIMIVLYIAWAFRKVSRPVASWKYGLAATFALFHDVIITMGVFAVLGRFYGVEINTPFVAAILTVLGYSINDTIVVFDRIRENLPKSEEDFENTVNVSVNQTITRSISTSLTTLLALSSILIFGGASIRDFVLALCIGIFIGTYSSIFVASPILVIWEKMTARNA</sequence>
<gene>
    <name evidence="10" type="primary">secF</name>
    <name evidence="12" type="ORF">A2227_02775</name>
</gene>
<dbReference type="NCBIfam" id="TIGR00966">
    <property type="entry name" value="transloc_SecF"/>
    <property type="match status" value="1"/>
</dbReference>
<feature type="transmembrane region" description="Helical" evidence="10">
    <location>
        <begin position="191"/>
        <end position="213"/>
    </location>
</feature>
<dbReference type="Proteomes" id="UP000178367">
    <property type="component" value="Unassembled WGS sequence"/>
</dbReference>
<reference evidence="12 13" key="1">
    <citation type="journal article" date="2016" name="Nat. Commun.">
        <title>Thousands of microbial genomes shed light on interconnected biogeochemical processes in an aquifer system.</title>
        <authorList>
            <person name="Anantharaman K."/>
            <person name="Brown C.T."/>
            <person name="Hug L.A."/>
            <person name="Sharon I."/>
            <person name="Castelle C.J."/>
            <person name="Probst A.J."/>
            <person name="Thomas B.C."/>
            <person name="Singh A."/>
            <person name="Wilkins M.J."/>
            <person name="Karaoz U."/>
            <person name="Brodie E.L."/>
            <person name="Williams K.H."/>
            <person name="Hubbard S.S."/>
            <person name="Banfield J.F."/>
        </authorList>
    </citation>
    <scope>NUCLEOTIDE SEQUENCE [LARGE SCALE GENOMIC DNA]</scope>
</reference>
<dbReference type="GO" id="GO:0043952">
    <property type="term" value="P:protein transport by the Sec complex"/>
    <property type="evidence" value="ECO:0007669"/>
    <property type="project" value="UniProtKB-UniRule"/>
</dbReference>
<dbReference type="InterPro" id="IPR000731">
    <property type="entry name" value="SSD"/>
</dbReference>
<evidence type="ECO:0000256" key="5">
    <source>
        <dbReference type="ARBA" id="ARBA00022692"/>
    </source>
</evidence>
<dbReference type="PANTHER" id="PTHR30081:SF8">
    <property type="entry name" value="PROTEIN TRANSLOCASE SUBUNIT SECF"/>
    <property type="match status" value="1"/>
</dbReference>
<keyword evidence="2 10" id="KW-0813">Transport</keyword>
<dbReference type="Pfam" id="PF02355">
    <property type="entry name" value="SecD_SecF_C"/>
    <property type="match status" value="1"/>
</dbReference>
<dbReference type="Pfam" id="PF07549">
    <property type="entry name" value="Sec_GG"/>
    <property type="match status" value="1"/>
</dbReference>
<accession>A0A1F5SHB8</accession>
<keyword evidence="8 10" id="KW-0811">Translocation</keyword>
<feature type="transmembrane region" description="Helical" evidence="10">
    <location>
        <begin position="225"/>
        <end position="244"/>
    </location>
</feature>
<feature type="transmembrane region" description="Helical" evidence="10">
    <location>
        <begin position="12"/>
        <end position="31"/>
    </location>
</feature>
<comment type="function">
    <text evidence="10">Part of the Sec protein translocase complex. Interacts with the SecYEG preprotein conducting channel. SecDF uses the proton motive force (PMF) to complete protein translocation after the ATP-dependent function of SecA.</text>
</comment>
<dbReference type="PROSITE" id="PS50156">
    <property type="entry name" value="SSD"/>
    <property type="match status" value="1"/>
</dbReference>
<keyword evidence="4" id="KW-0997">Cell inner membrane</keyword>
<dbReference type="InterPro" id="IPR055344">
    <property type="entry name" value="SecD_SecF_C_bact"/>
</dbReference>
<keyword evidence="9 10" id="KW-0472">Membrane</keyword>
<dbReference type="InterPro" id="IPR022645">
    <property type="entry name" value="SecD/SecF_bac"/>
</dbReference>
<evidence type="ECO:0000256" key="4">
    <source>
        <dbReference type="ARBA" id="ARBA00022519"/>
    </source>
</evidence>
<dbReference type="AlphaFoldDB" id="A0A1F5SHB8"/>
<dbReference type="EMBL" id="MFGB01000017">
    <property type="protein sequence ID" value="OGF26118.1"/>
    <property type="molecule type" value="Genomic_DNA"/>
</dbReference>
<dbReference type="HAMAP" id="MF_01464_B">
    <property type="entry name" value="SecF_B"/>
    <property type="match status" value="1"/>
</dbReference>
<keyword evidence="6 10" id="KW-0653">Protein transport</keyword>
<evidence type="ECO:0000256" key="10">
    <source>
        <dbReference type="HAMAP-Rule" id="MF_01464"/>
    </source>
</evidence>
<evidence type="ECO:0000256" key="9">
    <source>
        <dbReference type="ARBA" id="ARBA00023136"/>
    </source>
</evidence>
<feature type="transmembrane region" description="Helical" evidence="10">
    <location>
        <begin position="299"/>
        <end position="324"/>
    </location>
</feature>
<feature type="transmembrane region" description="Helical" evidence="10">
    <location>
        <begin position="274"/>
        <end position="293"/>
    </location>
</feature>
<dbReference type="PANTHER" id="PTHR30081">
    <property type="entry name" value="PROTEIN-EXPORT MEMBRANE PROTEIN SEC"/>
    <property type="match status" value="1"/>
</dbReference>
<evidence type="ECO:0000256" key="3">
    <source>
        <dbReference type="ARBA" id="ARBA00022475"/>
    </source>
</evidence>
<dbReference type="PRINTS" id="PR01755">
    <property type="entry name" value="SECFTRNLCASE"/>
</dbReference>
<organism evidence="12 13">
    <name type="scientific">Candidatus Falkowbacteria bacterium RIFOXYA2_FULL_47_19</name>
    <dbReference type="NCBI Taxonomy" id="1797994"/>
    <lineage>
        <taxon>Bacteria</taxon>
        <taxon>Candidatus Falkowiibacteriota</taxon>
    </lineage>
</organism>
<comment type="similarity">
    <text evidence="10">Belongs to the SecD/SecF family. SecF subfamily.</text>
</comment>
<evidence type="ECO:0000313" key="12">
    <source>
        <dbReference type="EMBL" id="OGF26118.1"/>
    </source>
</evidence>
<feature type="domain" description="SSD" evidence="11">
    <location>
        <begin position="160"/>
        <end position="323"/>
    </location>
</feature>
<evidence type="ECO:0000256" key="2">
    <source>
        <dbReference type="ARBA" id="ARBA00022448"/>
    </source>
</evidence>
<evidence type="ECO:0000313" key="13">
    <source>
        <dbReference type="Proteomes" id="UP000178367"/>
    </source>
</evidence>
<evidence type="ECO:0000256" key="1">
    <source>
        <dbReference type="ARBA" id="ARBA00004651"/>
    </source>
</evidence>
<dbReference type="GO" id="GO:0005886">
    <property type="term" value="C:plasma membrane"/>
    <property type="evidence" value="ECO:0007669"/>
    <property type="project" value="UniProtKB-SubCell"/>
</dbReference>
<feature type="transmembrane region" description="Helical" evidence="10">
    <location>
        <begin position="160"/>
        <end position="179"/>
    </location>
</feature>